<reference evidence="1 2" key="1">
    <citation type="journal article" date="2019" name="Int. J. Syst. Evol. Microbiol.">
        <title>The Global Catalogue of Microorganisms (GCM) 10K type strain sequencing project: providing services to taxonomists for standard genome sequencing and annotation.</title>
        <authorList>
            <consortium name="The Broad Institute Genomics Platform"/>
            <consortium name="The Broad Institute Genome Sequencing Center for Infectious Disease"/>
            <person name="Wu L."/>
            <person name="Ma J."/>
        </authorList>
    </citation>
    <scope>NUCLEOTIDE SEQUENCE [LARGE SCALE GENOMIC DNA]</scope>
    <source>
        <strain evidence="1 2">JCM 13002</strain>
    </source>
</reference>
<comment type="caution">
    <text evidence="1">The sequence shown here is derived from an EMBL/GenBank/DDBJ whole genome shotgun (WGS) entry which is preliminary data.</text>
</comment>
<organism evidence="1 2">
    <name type="scientific">Kitasatospora arboriphila</name>
    <dbReference type="NCBI Taxonomy" id="258052"/>
    <lineage>
        <taxon>Bacteria</taxon>
        <taxon>Bacillati</taxon>
        <taxon>Actinomycetota</taxon>
        <taxon>Actinomycetes</taxon>
        <taxon>Kitasatosporales</taxon>
        <taxon>Streptomycetaceae</taxon>
        <taxon>Kitasatospora</taxon>
    </lineage>
</organism>
<evidence type="ECO:0000313" key="2">
    <source>
        <dbReference type="Proteomes" id="UP001499987"/>
    </source>
</evidence>
<dbReference type="RefSeq" id="WP_344627773.1">
    <property type="nucleotide sequence ID" value="NZ_BAAALD010000118.1"/>
</dbReference>
<name>A0ABN1U522_9ACTN</name>
<gene>
    <name evidence="1" type="ORF">GCM10009663_70000</name>
</gene>
<proteinExistence type="predicted"/>
<dbReference type="Proteomes" id="UP001499987">
    <property type="component" value="Unassembled WGS sequence"/>
</dbReference>
<dbReference type="EMBL" id="BAAALD010000118">
    <property type="protein sequence ID" value="GAA1120275.1"/>
    <property type="molecule type" value="Genomic_DNA"/>
</dbReference>
<dbReference type="Pfam" id="PF14435">
    <property type="entry name" value="SUKH-4"/>
    <property type="match status" value="1"/>
</dbReference>
<keyword evidence="2" id="KW-1185">Reference proteome</keyword>
<accession>A0ABN1U522</accession>
<evidence type="ECO:0008006" key="3">
    <source>
        <dbReference type="Google" id="ProtNLM"/>
    </source>
</evidence>
<dbReference type="InterPro" id="IPR025851">
    <property type="entry name" value="SUKH-4"/>
</dbReference>
<protein>
    <recommendedName>
        <fullName evidence="3">SUKH-4 immunity protein of toxin-antitoxin system</fullName>
    </recommendedName>
</protein>
<evidence type="ECO:0000313" key="1">
    <source>
        <dbReference type="EMBL" id="GAA1120275.1"/>
    </source>
</evidence>
<sequence length="864" mass="92743">MRFHLAGRLTAADELAAWLERRDIADGVRLVTGDRGAGKSWLLARTALGADEEAREFIPSADGPLPPVNAFVGVADADGETEGEWLRALADGAGLAASVRGDLDYAGLTRALEETARPQAVLLSGVPGRLRATAARRGVPDLVREFLDPATMGRDGSGYSALLLAEVGREDLDALLRRYPRLVPSVIDLDEERFAPDRAAFEGWVRGLLDVPGSVYADAAGDAASAAAALTSAAWPNFLLAEVLAMEVRVRGTVEPGLPRTLEEAWEYVLASFGPAAPKVRQLLAPLVMAEGVLGMPDALRMQAAAAVRGREVSLDELRQVEEAVEAFVAYEFTTNAATQDASTVRHARLRDAALADAALASYGASVAEVQRRLAATVRQRIPDDVVGFATGREPDPAESYALRFGIGHALAGGVLDDWLEDVRVLVLSDPQALAEAVAAADRDGQDRDAGTFAALRRRVVAEAVRLYRNAARCDLAEWVSRLRFAAQMWGAEDLVHALDGLGLQLPWRADWAHWRPLGAFDTRAFAQGWTGPVEVAGIRRADGGSEVHQVCLQSLYDGLHRWYSLADGTQIGEAEAEPPTGPMPVAEAEAVAGAAPVVEIVRDFRLLKVRVTSPAGDRVHALCTPYPGARMHPLPGGRVLLAGHSGAAVITFDPTIPAPVQQLQTTAPNLLPPDGMWALPLQADTDLTRYYYGGVVRADRETLGGAAERQDVAHVLCAVGLPGFPVFWRGTADFLANPRTLADHLEELGEPASADDAGRTVLALSADEETPLCVEHTTGRVVQAETSEPDLVNTSVARFAACQAFTSWALSVSAVRQVPERYEFLDFLRASLTRIDPEAAEDQGADWWWFQAVEDETSYTLYG</sequence>